<evidence type="ECO:0000313" key="2">
    <source>
        <dbReference type="Proteomes" id="UP000006002"/>
    </source>
</evidence>
<protein>
    <submittedName>
        <fullName evidence="1">Uncharacterized protein</fullName>
    </submittedName>
</protein>
<dbReference type="GO" id="GO:0004222">
    <property type="term" value="F:metalloendopeptidase activity"/>
    <property type="evidence" value="ECO:0007669"/>
    <property type="project" value="InterPro"/>
</dbReference>
<organism evidence="1 2">
    <name type="scientific">Blautia obeum ATCC 29174</name>
    <dbReference type="NCBI Taxonomy" id="411459"/>
    <lineage>
        <taxon>Bacteria</taxon>
        <taxon>Bacillati</taxon>
        <taxon>Bacillota</taxon>
        <taxon>Clostridia</taxon>
        <taxon>Lachnospirales</taxon>
        <taxon>Lachnospiraceae</taxon>
        <taxon>Blautia</taxon>
    </lineage>
</organism>
<reference evidence="1 2" key="2">
    <citation type="submission" date="2007-04" db="EMBL/GenBank/DDBJ databases">
        <title>Draft genome sequence of Ruminococcus obeum (ATCC 29174).</title>
        <authorList>
            <person name="Sudarsanam P."/>
            <person name="Ley R."/>
            <person name="Guruge J."/>
            <person name="Turnbaugh P.J."/>
            <person name="Mahowald M."/>
            <person name="Liep D."/>
            <person name="Gordon J."/>
        </authorList>
    </citation>
    <scope>NUCLEOTIDE SEQUENCE [LARGE SCALE GENOMIC DNA]</scope>
    <source>
        <strain evidence="1 2">ATCC 29174</strain>
    </source>
</reference>
<dbReference type="SUPFAM" id="SSF55486">
    <property type="entry name" value="Metalloproteases ('zincins'), catalytic domain"/>
    <property type="match status" value="1"/>
</dbReference>
<dbReference type="EMBL" id="AAVO02000045">
    <property type="protein sequence ID" value="EDM85238.1"/>
    <property type="molecule type" value="Genomic_DNA"/>
</dbReference>
<comment type="caution">
    <text evidence="1">The sequence shown here is derived from an EMBL/GenBank/DDBJ whole genome shotgun (WGS) entry which is preliminary data.</text>
</comment>
<proteinExistence type="predicted"/>
<reference evidence="1 2" key="1">
    <citation type="submission" date="2007-03" db="EMBL/GenBank/DDBJ databases">
        <authorList>
            <person name="Fulton L."/>
            <person name="Clifton S."/>
            <person name="Fulton B."/>
            <person name="Xu J."/>
            <person name="Minx P."/>
            <person name="Pepin K.H."/>
            <person name="Johnson M."/>
            <person name="Thiruvilangam P."/>
            <person name="Bhonagiri V."/>
            <person name="Nash W.E."/>
            <person name="Mardis E.R."/>
            <person name="Wilson R.K."/>
        </authorList>
    </citation>
    <scope>NUCLEOTIDE SEQUENCE [LARGE SCALE GENOMIC DNA]</scope>
    <source>
        <strain evidence="1 2">ATCC 29174</strain>
    </source>
</reference>
<dbReference type="RefSeq" id="WP_005425993.1">
    <property type="nucleotide sequence ID" value="NZ_DS264331.1"/>
</dbReference>
<dbReference type="AlphaFoldDB" id="A5ZYS1"/>
<dbReference type="HOGENOM" id="CLU_3402340_0_0_9"/>
<evidence type="ECO:0000313" key="1">
    <source>
        <dbReference type="EMBL" id="EDM85238.1"/>
    </source>
</evidence>
<dbReference type="Gene3D" id="3.40.390.30">
    <property type="entry name" value="Metalloproteases ('zincins'), catalytic domain"/>
    <property type="match status" value="1"/>
</dbReference>
<name>A5ZYS1_9FIRM</name>
<sequence>MLGYDHMEPDEAAVMETKQAKALENLGITR</sequence>
<dbReference type="Proteomes" id="UP000006002">
    <property type="component" value="Unassembled WGS sequence"/>
</dbReference>
<gene>
    <name evidence="1" type="ORF">RUMOBE_04191</name>
</gene>
<dbReference type="InterPro" id="IPR023091">
    <property type="entry name" value="MetalPrtase_cat_dom_sf_prd"/>
</dbReference>
<accession>A5ZYS1</accession>